<dbReference type="Proteomes" id="UP000596661">
    <property type="component" value="Unassembled WGS sequence"/>
</dbReference>
<feature type="compositionally biased region" description="Basic and acidic residues" evidence="1">
    <location>
        <begin position="79"/>
        <end position="92"/>
    </location>
</feature>
<evidence type="ECO:0000256" key="1">
    <source>
        <dbReference type="SAM" id="MobiDB-lite"/>
    </source>
</evidence>
<evidence type="ECO:0000313" key="3">
    <source>
        <dbReference type="Proteomes" id="UP000596661"/>
    </source>
</evidence>
<organism evidence="2 3">
    <name type="scientific">Cannabis sativa</name>
    <name type="common">Hemp</name>
    <name type="synonym">Marijuana</name>
    <dbReference type="NCBI Taxonomy" id="3483"/>
    <lineage>
        <taxon>Eukaryota</taxon>
        <taxon>Viridiplantae</taxon>
        <taxon>Streptophyta</taxon>
        <taxon>Embryophyta</taxon>
        <taxon>Tracheophyta</taxon>
        <taxon>Spermatophyta</taxon>
        <taxon>Magnoliopsida</taxon>
        <taxon>eudicotyledons</taxon>
        <taxon>Gunneridae</taxon>
        <taxon>Pentapetalae</taxon>
        <taxon>rosids</taxon>
        <taxon>fabids</taxon>
        <taxon>Rosales</taxon>
        <taxon>Cannabaceae</taxon>
        <taxon>Cannabis</taxon>
    </lineage>
</organism>
<proteinExistence type="predicted"/>
<dbReference type="AlphaFoldDB" id="A0A803QMM6"/>
<dbReference type="Gramene" id="evm.model.10.2225">
    <property type="protein sequence ID" value="cds.evm.model.10.2225"/>
    <property type="gene ID" value="evm.TU.10.2225"/>
</dbReference>
<accession>A0A803QMM6</accession>
<dbReference type="EMBL" id="UZAU01000839">
    <property type="status" value="NOT_ANNOTATED_CDS"/>
    <property type="molecule type" value="Genomic_DNA"/>
</dbReference>
<reference evidence="2" key="1">
    <citation type="submission" date="2021-03" db="UniProtKB">
        <authorList>
            <consortium name="EnsemblPlants"/>
        </authorList>
    </citation>
    <scope>IDENTIFICATION</scope>
</reference>
<dbReference type="EnsemblPlants" id="evm.model.10.2225">
    <property type="protein sequence ID" value="cds.evm.model.10.2225"/>
    <property type="gene ID" value="evm.TU.10.2225"/>
</dbReference>
<evidence type="ECO:0000313" key="2">
    <source>
        <dbReference type="EnsemblPlants" id="cds.evm.model.10.2225"/>
    </source>
</evidence>
<protein>
    <submittedName>
        <fullName evidence="2">Uncharacterized protein</fullName>
    </submittedName>
</protein>
<keyword evidence="3" id="KW-1185">Reference proteome</keyword>
<name>A0A803QMM6_CANSA</name>
<feature type="region of interest" description="Disordered" evidence="1">
    <location>
        <begin position="54"/>
        <end position="92"/>
    </location>
</feature>
<sequence>MSRVNLETCRYEICSHETNEQALVRVAISLNFISDSKLSSQVNLATKSSGLFEKRDKSTVDMRSHDSVHCSDEFSADENDGKGEEEEPKKESLDCVAHATAAHLENDHGETEANLSMCSTGSISM</sequence>
<feature type="compositionally biased region" description="Basic and acidic residues" evidence="1">
    <location>
        <begin position="54"/>
        <end position="72"/>
    </location>
</feature>